<dbReference type="InterPro" id="IPR050325">
    <property type="entry name" value="Prot/Nucl_acid_deglycase"/>
</dbReference>
<proteinExistence type="predicted"/>
<dbReference type="CDD" id="cd03135">
    <property type="entry name" value="GATase1_DJ-1"/>
    <property type="match status" value="1"/>
</dbReference>
<gene>
    <name evidence="3" type="ORF">GF339_08330</name>
</gene>
<dbReference type="SUPFAM" id="SSF52317">
    <property type="entry name" value="Class I glutamine amidotransferase-like"/>
    <property type="match status" value="1"/>
</dbReference>
<dbReference type="FunFam" id="3.40.50.880:FF:000015">
    <property type="entry name" value="Protein DJ-1 homolog C"/>
    <property type="match status" value="1"/>
</dbReference>
<reference evidence="3" key="1">
    <citation type="submission" date="2019-11" db="EMBL/GenBank/DDBJ databases">
        <title>Microbial mats filling the niche in hypersaline microbial mats.</title>
        <authorList>
            <person name="Wong H.L."/>
            <person name="Macleod F.I."/>
            <person name="White R.A. III"/>
            <person name="Burns B.P."/>
        </authorList>
    </citation>
    <scope>NUCLEOTIDE SEQUENCE</scope>
    <source>
        <strain evidence="3">Rbin_158</strain>
    </source>
</reference>
<dbReference type="PANTHER" id="PTHR48094">
    <property type="entry name" value="PROTEIN/NUCLEIC ACID DEGLYCASE DJ-1-RELATED"/>
    <property type="match status" value="1"/>
</dbReference>
<dbReference type="InterPro" id="IPR002818">
    <property type="entry name" value="DJ-1/PfpI"/>
</dbReference>
<protein>
    <submittedName>
        <fullName evidence="3">DJ-1 family protein</fullName>
    </submittedName>
</protein>
<name>A0A9D5JUM7_9BACT</name>
<dbReference type="EMBL" id="WJJP01000261">
    <property type="protein sequence ID" value="MBD3324578.1"/>
    <property type="molecule type" value="Genomic_DNA"/>
</dbReference>
<evidence type="ECO:0000259" key="2">
    <source>
        <dbReference type="Pfam" id="PF01965"/>
    </source>
</evidence>
<dbReference type="PANTHER" id="PTHR48094:SF12">
    <property type="entry name" value="PARKINSON DISEASE PROTEIN 7 HOMOLOG"/>
    <property type="match status" value="1"/>
</dbReference>
<dbReference type="GO" id="GO:1903189">
    <property type="term" value="P:glyoxal metabolic process"/>
    <property type="evidence" value="ECO:0007669"/>
    <property type="project" value="TreeGrafter"/>
</dbReference>
<dbReference type="InterPro" id="IPR029062">
    <property type="entry name" value="Class_I_gatase-like"/>
</dbReference>
<feature type="domain" description="DJ-1/PfpI" evidence="2">
    <location>
        <begin position="3"/>
        <end position="165"/>
    </location>
</feature>
<dbReference type="AlphaFoldDB" id="A0A9D5JUM7"/>
<dbReference type="Proteomes" id="UP000649604">
    <property type="component" value="Unassembled WGS sequence"/>
</dbReference>
<evidence type="ECO:0000313" key="3">
    <source>
        <dbReference type="EMBL" id="MBD3324578.1"/>
    </source>
</evidence>
<organism evidence="3 4">
    <name type="scientific">candidate division KSB3 bacterium</name>
    <dbReference type="NCBI Taxonomy" id="2044937"/>
    <lineage>
        <taxon>Bacteria</taxon>
        <taxon>candidate division KSB3</taxon>
    </lineage>
</organism>
<dbReference type="NCBIfam" id="TIGR01383">
    <property type="entry name" value="not_thiJ"/>
    <property type="match status" value="1"/>
</dbReference>
<comment type="caution">
    <text evidence="3">The sequence shown here is derived from an EMBL/GenBank/DDBJ whole genome shotgun (WGS) entry which is preliminary data.</text>
</comment>
<keyword evidence="1" id="KW-0677">Repeat</keyword>
<sequence length="184" mass="19391">MAKTVLVPIADGTEEIEAVSIIDTLRRSGARVTVASVNELEITASRGVKLVADARIGECVGQTYDAIVLPGGTAGAENLRDCPELIEMLKAQQQAGRVYAAICAAPVVVLQHHGLLAGKKATCHPSLAEQLENKEAAEHRVVVDGTCVTSRGPGTAIEFALKLIEVLFDADRAQKVAEPMLVKA</sequence>
<dbReference type="GO" id="GO:0005737">
    <property type="term" value="C:cytoplasm"/>
    <property type="evidence" value="ECO:0007669"/>
    <property type="project" value="TreeGrafter"/>
</dbReference>
<accession>A0A9D5JUM7</accession>
<dbReference type="InterPro" id="IPR006287">
    <property type="entry name" value="DJ-1"/>
</dbReference>
<evidence type="ECO:0000313" key="4">
    <source>
        <dbReference type="Proteomes" id="UP000649604"/>
    </source>
</evidence>
<dbReference type="Gene3D" id="3.40.50.880">
    <property type="match status" value="1"/>
</dbReference>
<evidence type="ECO:0000256" key="1">
    <source>
        <dbReference type="ARBA" id="ARBA00022737"/>
    </source>
</evidence>
<dbReference type="Pfam" id="PF01965">
    <property type="entry name" value="DJ-1_PfpI"/>
    <property type="match status" value="1"/>
</dbReference>